<dbReference type="Proteomes" id="UP000822476">
    <property type="component" value="Unassembled WGS sequence"/>
</dbReference>
<proteinExistence type="predicted"/>
<protein>
    <submittedName>
        <fullName evidence="1">Uncharacterized protein</fullName>
    </submittedName>
</protein>
<dbReference type="EMBL" id="JTDE01002680">
    <property type="protein sequence ID" value="KAF7257039.1"/>
    <property type="molecule type" value="Genomic_DNA"/>
</dbReference>
<organism evidence="1 2">
    <name type="scientific">Paragonimus skrjabini miyazakii</name>
    <dbReference type="NCBI Taxonomy" id="59628"/>
    <lineage>
        <taxon>Eukaryota</taxon>
        <taxon>Metazoa</taxon>
        <taxon>Spiralia</taxon>
        <taxon>Lophotrochozoa</taxon>
        <taxon>Platyhelminthes</taxon>
        <taxon>Trematoda</taxon>
        <taxon>Digenea</taxon>
        <taxon>Plagiorchiida</taxon>
        <taxon>Troglotremata</taxon>
        <taxon>Troglotrematidae</taxon>
        <taxon>Paragonimus</taxon>
    </lineage>
</organism>
<sequence>MCVTFTMTLPCKTTCTIFSHLIKTSKHFHQSLWLLFISRVVQAS</sequence>
<evidence type="ECO:0000313" key="1">
    <source>
        <dbReference type="EMBL" id="KAF7257039.1"/>
    </source>
</evidence>
<dbReference type="AlphaFoldDB" id="A0A8S9YQ25"/>
<name>A0A8S9YQ25_9TREM</name>
<evidence type="ECO:0000313" key="2">
    <source>
        <dbReference type="Proteomes" id="UP000822476"/>
    </source>
</evidence>
<accession>A0A8S9YQ25</accession>
<gene>
    <name evidence="1" type="ORF">EG68_06269</name>
</gene>
<keyword evidence="2" id="KW-1185">Reference proteome</keyword>
<reference evidence="1" key="1">
    <citation type="submission" date="2019-07" db="EMBL/GenBank/DDBJ databases">
        <title>Annotation for the trematode Paragonimus miyazaki's.</title>
        <authorList>
            <person name="Choi Y.-J."/>
        </authorList>
    </citation>
    <scope>NUCLEOTIDE SEQUENCE</scope>
    <source>
        <strain evidence="1">Japan</strain>
    </source>
</reference>
<comment type="caution">
    <text evidence="1">The sequence shown here is derived from an EMBL/GenBank/DDBJ whole genome shotgun (WGS) entry which is preliminary data.</text>
</comment>